<dbReference type="InterPro" id="IPR009056">
    <property type="entry name" value="Cyt_c-like_dom"/>
</dbReference>
<keyword evidence="8" id="KW-1185">Reference proteome</keyword>
<keyword evidence="2 4" id="KW-0479">Metal-binding</keyword>
<evidence type="ECO:0000313" key="7">
    <source>
        <dbReference type="EMBL" id="MBZ2209509.1"/>
    </source>
</evidence>
<dbReference type="InterPro" id="IPR050597">
    <property type="entry name" value="Cytochrome_c_Oxidase_Subunit"/>
</dbReference>
<proteinExistence type="predicted"/>
<dbReference type="Proteomes" id="UP000809349">
    <property type="component" value="Unassembled WGS sequence"/>
</dbReference>
<keyword evidence="5" id="KW-0732">Signal</keyword>
<name>A0ABS7SU86_9BURK</name>
<organism evidence="7 8">
    <name type="scientific">Massilia soli</name>
    <dbReference type="NCBI Taxonomy" id="2792854"/>
    <lineage>
        <taxon>Bacteria</taxon>
        <taxon>Pseudomonadati</taxon>
        <taxon>Pseudomonadota</taxon>
        <taxon>Betaproteobacteria</taxon>
        <taxon>Burkholderiales</taxon>
        <taxon>Oxalobacteraceae</taxon>
        <taxon>Telluria group</taxon>
        <taxon>Massilia</taxon>
    </lineage>
</organism>
<keyword evidence="3 4" id="KW-0408">Iron</keyword>
<dbReference type="InterPro" id="IPR036909">
    <property type="entry name" value="Cyt_c-like_dom_sf"/>
</dbReference>
<dbReference type="RefSeq" id="WP_370660536.1">
    <property type="nucleotide sequence ID" value="NZ_JAFBIL020000008.1"/>
</dbReference>
<dbReference type="PANTHER" id="PTHR33751:SF11">
    <property type="entry name" value="BLL4483 PROTEIN"/>
    <property type="match status" value="1"/>
</dbReference>
<evidence type="ECO:0000259" key="6">
    <source>
        <dbReference type="PROSITE" id="PS51007"/>
    </source>
</evidence>
<gene>
    <name evidence="7" type="ORF">I4X03_019760</name>
</gene>
<feature type="chain" id="PRO_5047331092" evidence="5">
    <location>
        <begin position="21"/>
        <end position="237"/>
    </location>
</feature>
<dbReference type="PIRSF" id="PIRSF000005">
    <property type="entry name" value="Cytochrome_c4"/>
    <property type="match status" value="1"/>
</dbReference>
<evidence type="ECO:0000256" key="1">
    <source>
        <dbReference type="ARBA" id="ARBA00022617"/>
    </source>
</evidence>
<dbReference type="EMBL" id="JAFBIL020000008">
    <property type="protein sequence ID" value="MBZ2209509.1"/>
    <property type="molecule type" value="Genomic_DNA"/>
</dbReference>
<accession>A0ABS7SU86</accession>
<evidence type="ECO:0000313" key="8">
    <source>
        <dbReference type="Proteomes" id="UP000809349"/>
    </source>
</evidence>
<dbReference type="SUPFAM" id="SSF46626">
    <property type="entry name" value="Cytochrome c"/>
    <property type="match status" value="2"/>
</dbReference>
<dbReference type="Gene3D" id="1.10.760.10">
    <property type="entry name" value="Cytochrome c-like domain"/>
    <property type="match status" value="2"/>
</dbReference>
<reference evidence="7 8" key="1">
    <citation type="submission" date="2021-08" db="EMBL/GenBank/DDBJ databases">
        <title>Massilia sp. R798.</title>
        <authorList>
            <person name="Baek J.H."/>
            <person name="Jung H.S."/>
            <person name="Kim K.R."/>
            <person name="Jeon C.O."/>
        </authorList>
    </citation>
    <scope>NUCLEOTIDE SEQUENCE [LARGE SCALE GENOMIC DNA]</scope>
    <source>
        <strain evidence="7 8">R798</strain>
    </source>
</reference>
<dbReference type="PANTHER" id="PTHR33751">
    <property type="entry name" value="CBB3-TYPE CYTOCHROME C OXIDASE SUBUNIT FIXP"/>
    <property type="match status" value="1"/>
</dbReference>
<protein>
    <submittedName>
        <fullName evidence="7">C-type cytochrome</fullName>
    </submittedName>
</protein>
<evidence type="ECO:0000256" key="2">
    <source>
        <dbReference type="ARBA" id="ARBA00022723"/>
    </source>
</evidence>
<feature type="domain" description="Cytochrome c" evidence="6">
    <location>
        <begin position="117"/>
        <end position="207"/>
    </location>
</feature>
<dbReference type="PROSITE" id="PS51007">
    <property type="entry name" value="CYTC"/>
    <property type="match status" value="1"/>
</dbReference>
<comment type="caution">
    <text evidence="7">The sequence shown here is derived from an EMBL/GenBank/DDBJ whole genome shotgun (WGS) entry which is preliminary data.</text>
</comment>
<evidence type="ECO:0000256" key="5">
    <source>
        <dbReference type="SAM" id="SignalP"/>
    </source>
</evidence>
<evidence type="ECO:0000256" key="3">
    <source>
        <dbReference type="ARBA" id="ARBA00023004"/>
    </source>
</evidence>
<feature type="signal peptide" evidence="5">
    <location>
        <begin position="1"/>
        <end position="20"/>
    </location>
</feature>
<keyword evidence="1 4" id="KW-0349">Heme</keyword>
<evidence type="ECO:0000256" key="4">
    <source>
        <dbReference type="PROSITE-ProRule" id="PRU00433"/>
    </source>
</evidence>
<dbReference type="InterPro" id="IPR024167">
    <property type="entry name" value="Cytochrome_c4-like"/>
</dbReference>
<sequence length="237" mass="24699">MKTIDTMFAALAMLAIPAAAQQVAVPDTIAQRALACVACHGKQGRATSEGYFPRIAGKPAGYLYNQLVNFQHGRRQYPPMTYLIDHMPDAYLREIAGYFAAQHPPYPVAPPSRLPAAALERGRVLALSGDRSSKIPACSACHGAALGGVQPATPGLLGLPRDYLIAQIGAWKNGARRAAAPDCMAQVSRQLSPDDAAAVAGWLAAQPVPAGMLPAPAPAAPIRLPLACGSVPPSHGQ</sequence>